<protein>
    <submittedName>
        <fullName evidence="2">Uncharacterized protein</fullName>
    </submittedName>
</protein>
<gene>
    <name evidence="2" type="ORF">DLNHIDIE_00232</name>
</gene>
<organism evidence="2 3">
    <name type="scientific">Acidithiobacillus thiooxidans ATCC 19377</name>
    <dbReference type="NCBI Taxonomy" id="637390"/>
    <lineage>
        <taxon>Bacteria</taxon>
        <taxon>Pseudomonadati</taxon>
        <taxon>Pseudomonadota</taxon>
        <taxon>Acidithiobacillia</taxon>
        <taxon>Acidithiobacillales</taxon>
        <taxon>Acidithiobacillaceae</taxon>
        <taxon>Acidithiobacillus</taxon>
    </lineage>
</organism>
<accession>A0A543Q208</accession>
<keyword evidence="1" id="KW-0812">Transmembrane</keyword>
<proteinExistence type="predicted"/>
<dbReference type="AlphaFoldDB" id="A0A543Q208"/>
<dbReference type="Proteomes" id="UP000315403">
    <property type="component" value="Unassembled WGS sequence"/>
</dbReference>
<keyword evidence="1" id="KW-1133">Transmembrane helix</keyword>
<feature type="transmembrane region" description="Helical" evidence="1">
    <location>
        <begin position="73"/>
        <end position="97"/>
    </location>
</feature>
<evidence type="ECO:0000313" key="3">
    <source>
        <dbReference type="Proteomes" id="UP000315403"/>
    </source>
</evidence>
<evidence type="ECO:0000256" key="1">
    <source>
        <dbReference type="SAM" id="Phobius"/>
    </source>
</evidence>
<feature type="transmembrane region" description="Helical" evidence="1">
    <location>
        <begin position="32"/>
        <end position="52"/>
    </location>
</feature>
<sequence>MALECPTCGSQEVRRASLAYEMGVQKTRNKTLGGGVALSMVGPIVGVGGAVSRGRNTSLFAERFEPPKKVRPFMRTFLTFLIGVPLYCFAVLIGLSIGSNFSILLSGGFGLFCLFVLPFIIFLVSVQKNRDTERKMQDWSRLFVCERCGEVFEPKQFSQKRGDRPEYQ</sequence>
<comment type="caution">
    <text evidence="2">The sequence shown here is derived from an EMBL/GenBank/DDBJ whole genome shotgun (WGS) entry which is preliminary data.</text>
</comment>
<dbReference type="RefSeq" id="WP_142086199.1">
    <property type="nucleotide sequence ID" value="NZ_SZUV01000001.1"/>
</dbReference>
<feature type="transmembrane region" description="Helical" evidence="1">
    <location>
        <begin position="103"/>
        <end position="126"/>
    </location>
</feature>
<reference evidence="2 3" key="1">
    <citation type="submission" date="2019-03" db="EMBL/GenBank/DDBJ databases">
        <title>New insights into Acidothiobacillus thiooxidans sulfur metabolism through coupled gene expression, solution geochemistry, microscopy and spectroscopy analyses.</title>
        <authorList>
            <person name="Camacho D."/>
            <person name="Frazao R."/>
            <person name="Fouillen A."/>
            <person name="Nanci A."/>
            <person name="Lang B.F."/>
            <person name="Apte S.C."/>
            <person name="Baron C."/>
            <person name="Warren L.A."/>
        </authorList>
    </citation>
    <scope>NUCLEOTIDE SEQUENCE [LARGE SCALE GENOMIC DNA]</scope>
    <source>
        <strain evidence="2 3">ATCC 19377</strain>
    </source>
</reference>
<keyword evidence="1" id="KW-0472">Membrane</keyword>
<evidence type="ECO:0000313" key="2">
    <source>
        <dbReference type="EMBL" id="TQN50379.1"/>
    </source>
</evidence>
<dbReference type="EMBL" id="SZUV01000001">
    <property type="protein sequence ID" value="TQN50379.1"/>
    <property type="molecule type" value="Genomic_DNA"/>
</dbReference>
<name>A0A543Q208_ACITH</name>